<dbReference type="EMBL" id="MBEW02000040">
    <property type="protein sequence ID" value="RDY20427.1"/>
    <property type="molecule type" value="Genomic_DNA"/>
</dbReference>
<dbReference type="InterPro" id="IPR005039">
    <property type="entry name" value="Ant_C"/>
</dbReference>
<dbReference type="GO" id="GO:0003677">
    <property type="term" value="F:DNA binding"/>
    <property type="evidence" value="ECO:0007669"/>
    <property type="project" value="InterPro"/>
</dbReference>
<feature type="domain" description="Antirepressor protein C-terminal" evidence="1">
    <location>
        <begin position="133"/>
        <end position="242"/>
    </location>
</feature>
<dbReference type="Pfam" id="PF08346">
    <property type="entry name" value="AntA"/>
    <property type="match status" value="1"/>
</dbReference>
<organism evidence="3 4">
    <name type="scientific">Criibacterium bergeronii</name>
    <dbReference type="NCBI Taxonomy" id="1871336"/>
    <lineage>
        <taxon>Bacteria</taxon>
        <taxon>Bacillati</taxon>
        <taxon>Bacillota</taxon>
        <taxon>Clostridia</taxon>
        <taxon>Peptostreptococcales</taxon>
        <taxon>Filifactoraceae</taxon>
        <taxon>Criibacterium</taxon>
    </lineage>
</organism>
<evidence type="ECO:0000259" key="2">
    <source>
        <dbReference type="Pfam" id="PF08346"/>
    </source>
</evidence>
<name>A0A371IIX2_9FIRM</name>
<protein>
    <submittedName>
        <fullName evidence="3">Oxidoreductase</fullName>
    </submittedName>
</protein>
<dbReference type="AlphaFoldDB" id="A0A371IIX2"/>
<keyword evidence="4" id="KW-1185">Reference proteome</keyword>
<comment type="caution">
    <text evidence="3">The sequence shown here is derived from an EMBL/GenBank/DDBJ whole genome shotgun (WGS) entry which is preliminary data.</text>
</comment>
<dbReference type="RefSeq" id="WP_068914027.1">
    <property type="nucleotide sequence ID" value="NZ_MBEW02000040.1"/>
</dbReference>
<dbReference type="STRING" id="1871336.BBG48_05340"/>
<feature type="domain" description="AntA/AntB antirepressor" evidence="2">
    <location>
        <begin position="17"/>
        <end position="86"/>
    </location>
</feature>
<evidence type="ECO:0000259" key="1">
    <source>
        <dbReference type="Pfam" id="PF03374"/>
    </source>
</evidence>
<evidence type="ECO:0000313" key="4">
    <source>
        <dbReference type="Proteomes" id="UP000093352"/>
    </source>
</evidence>
<dbReference type="PANTHER" id="PTHR36180:SF1">
    <property type="entry name" value="ANTA_ANTB ANTIREPRESSOR DOMAIN-CONTAINING PROTEIN"/>
    <property type="match status" value="1"/>
</dbReference>
<proteinExistence type="predicted"/>
<dbReference type="Proteomes" id="UP000093352">
    <property type="component" value="Unassembled WGS sequence"/>
</dbReference>
<dbReference type="InterPro" id="IPR013557">
    <property type="entry name" value="AntA/B_antirep"/>
</dbReference>
<accession>A0A371IIX2</accession>
<reference evidence="3 4" key="1">
    <citation type="journal article" date="2016" name="Genome Announc.">
        <title>Draft Genome Sequence of Criibacterium bergeronii gen. nov., sp. nov., Strain CCRI-22567T, Isolated from a Vaginal Sample from a Woman with Bacterial Vaginosis.</title>
        <authorList>
            <person name="Maheux A.F."/>
            <person name="Berube E."/>
            <person name="Boudreau D.K."/>
            <person name="Raymond F."/>
            <person name="Corbeil J."/>
            <person name="Roy P.H."/>
            <person name="Boissinot M."/>
            <person name="Omar R.F."/>
        </authorList>
    </citation>
    <scope>NUCLEOTIDE SEQUENCE [LARGE SCALE GENOMIC DNA]</scope>
    <source>
        <strain evidence="3 4">CCRI-22567</strain>
    </source>
</reference>
<dbReference type="Pfam" id="PF03374">
    <property type="entry name" value="ANT"/>
    <property type="match status" value="1"/>
</dbReference>
<sequence>MNELIKVDTNEKGEVIVSGRELHKFLELGTDYKKWFDRMIEYGFTESVDFATVSQKCLIANGGYQEKIDHAIKLDMAKELAMIQRNEKGKQARQYFISVEKEFNSPEKIMARALRIADETIAKLTTSIKTKDEQLQLQKPKVLFAETVETSESSILVGELSKYLKQKGVDIGQNRLFGWLRDNGYLIKQKGENYNLPTQYSMDLGVMEVKKRTINNPDGSIRTTSTPKVTGKGQIYFVNKFLSEVACV</sequence>
<gene>
    <name evidence="3" type="ORF">BBG48_010145</name>
</gene>
<dbReference type="PANTHER" id="PTHR36180">
    <property type="entry name" value="DNA-BINDING PROTEIN-RELATED-RELATED"/>
    <property type="match status" value="1"/>
</dbReference>
<evidence type="ECO:0000313" key="3">
    <source>
        <dbReference type="EMBL" id="RDY20427.1"/>
    </source>
</evidence>